<dbReference type="AlphaFoldDB" id="A0A194AHI8"/>
<dbReference type="InterPro" id="IPR003594">
    <property type="entry name" value="HATPase_dom"/>
</dbReference>
<dbReference type="Pfam" id="PF00583">
    <property type="entry name" value="Acetyltransf_1"/>
    <property type="match status" value="1"/>
</dbReference>
<protein>
    <submittedName>
        <fullName evidence="3">Serine/threonine protein kinase</fullName>
    </submittedName>
</protein>
<dbReference type="GO" id="GO:0016747">
    <property type="term" value="F:acyltransferase activity, transferring groups other than amino-acyl groups"/>
    <property type="evidence" value="ECO:0007669"/>
    <property type="project" value="InterPro"/>
</dbReference>
<dbReference type="SUPFAM" id="SSF55874">
    <property type="entry name" value="ATPase domain of HSP90 chaperone/DNA topoisomerase II/histidine kinase"/>
    <property type="match status" value="1"/>
</dbReference>
<keyword evidence="3" id="KW-0418">Kinase</keyword>
<dbReference type="PANTHER" id="PTHR35526:SF3">
    <property type="entry name" value="ANTI-SIGMA-F FACTOR RSBW"/>
    <property type="match status" value="1"/>
</dbReference>
<dbReference type="CDD" id="cd04301">
    <property type="entry name" value="NAT_SF"/>
    <property type="match status" value="1"/>
</dbReference>
<dbReference type="Proteomes" id="UP000095200">
    <property type="component" value="Unassembled WGS sequence"/>
</dbReference>
<dbReference type="CDD" id="cd16936">
    <property type="entry name" value="HATPase_RsbW-like"/>
    <property type="match status" value="1"/>
</dbReference>
<dbReference type="EMBL" id="BDFE01000009">
    <property type="protein sequence ID" value="GAU08224.1"/>
    <property type="molecule type" value="Genomic_DNA"/>
</dbReference>
<comment type="caution">
    <text evidence="3">The sequence shown here is derived from an EMBL/GenBank/DDBJ whole genome shotgun (WGS) entry which is preliminary data.</text>
</comment>
<dbReference type="PANTHER" id="PTHR35526">
    <property type="entry name" value="ANTI-SIGMA-F FACTOR RSBW-RELATED"/>
    <property type="match status" value="1"/>
</dbReference>
<keyword evidence="1 3" id="KW-0723">Serine/threonine-protein kinase</keyword>
<feature type="domain" description="N-acetyltransferase" evidence="2">
    <location>
        <begin position="178"/>
        <end position="343"/>
    </location>
</feature>
<evidence type="ECO:0000256" key="1">
    <source>
        <dbReference type="ARBA" id="ARBA00022527"/>
    </source>
</evidence>
<dbReference type="Gene3D" id="3.40.630.30">
    <property type="match status" value="1"/>
</dbReference>
<dbReference type="Gene3D" id="3.30.565.10">
    <property type="entry name" value="Histidine kinase-like ATPase, C-terminal domain"/>
    <property type="match status" value="1"/>
</dbReference>
<evidence type="ECO:0000313" key="4">
    <source>
        <dbReference type="Proteomes" id="UP000095200"/>
    </source>
</evidence>
<organism evidence="3 4">
    <name type="scientific">Desulfoplanes formicivorans</name>
    <dbReference type="NCBI Taxonomy" id="1592317"/>
    <lineage>
        <taxon>Bacteria</taxon>
        <taxon>Pseudomonadati</taxon>
        <taxon>Thermodesulfobacteriota</taxon>
        <taxon>Desulfovibrionia</taxon>
        <taxon>Desulfovibrionales</taxon>
        <taxon>Desulfoplanaceae</taxon>
        <taxon>Desulfoplanes</taxon>
    </lineage>
</organism>
<dbReference type="OrthoDB" id="9792240at2"/>
<dbReference type="Pfam" id="PF13581">
    <property type="entry name" value="HATPase_c_2"/>
    <property type="match status" value="1"/>
</dbReference>
<keyword evidence="3" id="KW-0808">Transferase</keyword>
<dbReference type="InterPro" id="IPR000182">
    <property type="entry name" value="GNAT_dom"/>
</dbReference>
<dbReference type="InterPro" id="IPR016181">
    <property type="entry name" value="Acyl_CoA_acyltransferase"/>
</dbReference>
<sequence length="510" mass="57227">MEPSQGHSHAQTIQSNLTLPARIDYIEPLQQYLHSLCHIHGCDQQDILMIVLAVEEAVSNVIQHGYADDDQGTLEITFAMGTADMEITIHEQGLPFDPAMLATYGQEAISSPADVEKGLGLRLMKGAMDRVEFVNLGKKGKLVKMSKYFKNHRVDAYDSSHKLQRETAPDTPPVTPPFTIRPLAREEALEVSRCAYRAYGYTYREFIYYPQKIWEMNQEGTLQSFVLVDSQNTLLGHLALSRATPGARSAELTAAFIDPACRGRRLLNDLTTAVLDAAQHQGIGEAFVHAVTSHPASQKGGARSGFLPTGLLLAALFPDLEFKALTGRVVQKESALLMFKLLKTRPPLTLHVPKRYAQLILDLATSLGREVCIRETIMPLPHRSDGAGNHYYQVDEFNFTEIRIRTFGEDVFEELRHRVRGYIQQKTDVIYLYLDMENPLSPAFTTRCFHLGFFFCGYAPGEMDGHDALILQRTNALHIDFSAITLAHEQARKIMEFIKADMPATFQEDV</sequence>
<dbReference type="STRING" id="1592317.DPF_0927"/>
<dbReference type="InterPro" id="IPR050267">
    <property type="entry name" value="Anti-sigma-factor_SerPK"/>
</dbReference>
<dbReference type="SUPFAM" id="SSF55729">
    <property type="entry name" value="Acyl-CoA N-acyltransferases (Nat)"/>
    <property type="match status" value="1"/>
</dbReference>
<gene>
    <name evidence="3" type="ORF">DPF_0927</name>
</gene>
<reference evidence="4" key="1">
    <citation type="submission" date="2016-06" db="EMBL/GenBank/DDBJ databases">
        <title>Draft genome sequence of Desulfoplanes formicivorans strain Pf12B.</title>
        <authorList>
            <person name="Watanabe M."/>
            <person name="Kojima H."/>
            <person name="Fukui M."/>
        </authorList>
    </citation>
    <scope>NUCLEOTIDE SEQUENCE [LARGE SCALE GENOMIC DNA]</scope>
    <source>
        <strain evidence="4">Pf12B</strain>
    </source>
</reference>
<evidence type="ECO:0000313" key="3">
    <source>
        <dbReference type="EMBL" id="GAU08224.1"/>
    </source>
</evidence>
<dbReference type="RefSeq" id="WP_069857702.1">
    <property type="nucleotide sequence ID" value="NZ_BDFE01000009.1"/>
</dbReference>
<proteinExistence type="predicted"/>
<dbReference type="GO" id="GO:0004674">
    <property type="term" value="F:protein serine/threonine kinase activity"/>
    <property type="evidence" value="ECO:0007669"/>
    <property type="project" value="UniProtKB-KW"/>
</dbReference>
<accession>A0A194AHI8</accession>
<dbReference type="PROSITE" id="PS51186">
    <property type="entry name" value="GNAT"/>
    <property type="match status" value="1"/>
</dbReference>
<name>A0A194AHI8_9BACT</name>
<dbReference type="InterPro" id="IPR036890">
    <property type="entry name" value="HATPase_C_sf"/>
</dbReference>
<keyword evidence="4" id="KW-1185">Reference proteome</keyword>
<evidence type="ECO:0000259" key="2">
    <source>
        <dbReference type="PROSITE" id="PS51186"/>
    </source>
</evidence>